<dbReference type="PANTHER" id="PTHR45774">
    <property type="entry name" value="BTB/POZ DOMAIN-CONTAINING"/>
    <property type="match status" value="1"/>
</dbReference>
<feature type="region of interest" description="Disordered" evidence="1">
    <location>
        <begin position="1"/>
        <end position="27"/>
    </location>
</feature>
<feature type="domain" description="BACK" evidence="2">
    <location>
        <begin position="132"/>
        <end position="194"/>
    </location>
</feature>
<evidence type="ECO:0000259" key="2">
    <source>
        <dbReference type="Pfam" id="PF07707"/>
    </source>
</evidence>
<dbReference type="GO" id="GO:0005829">
    <property type="term" value="C:cytosol"/>
    <property type="evidence" value="ECO:0007669"/>
    <property type="project" value="TreeGrafter"/>
</dbReference>
<dbReference type="Gene3D" id="1.25.40.420">
    <property type="match status" value="1"/>
</dbReference>
<feature type="compositionally biased region" description="Polar residues" evidence="1">
    <location>
        <begin position="15"/>
        <end position="26"/>
    </location>
</feature>
<dbReference type="InterPro" id="IPR011705">
    <property type="entry name" value="BACK"/>
</dbReference>
<gene>
    <name evidence="3" type="ORF">GWI33_016270</name>
</gene>
<dbReference type="Pfam" id="PF07707">
    <property type="entry name" value="BACK"/>
    <property type="match status" value="1"/>
</dbReference>
<reference evidence="3" key="1">
    <citation type="submission" date="2020-08" db="EMBL/GenBank/DDBJ databases">
        <title>Genome sequencing and assembly of the red palm weevil Rhynchophorus ferrugineus.</title>
        <authorList>
            <person name="Dias G.B."/>
            <person name="Bergman C.M."/>
            <person name="Manee M."/>
        </authorList>
    </citation>
    <scope>NUCLEOTIDE SEQUENCE</scope>
    <source>
        <strain evidence="3">AA-2017</strain>
        <tissue evidence="3">Whole larva</tissue>
    </source>
</reference>
<accession>A0A834MAH7</accession>
<comment type="caution">
    <text evidence="3">The sequence shown here is derived from an EMBL/GenBank/DDBJ whole genome shotgun (WGS) entry which is preliminary data.</text>
</comment>
<dbReference type="Proteomes" id="UP000625711">
    <property type="component" value="Unassembled WGS sequence"/>
</dbReference>
<dbReference type="PANTHER" id="PTHR45774:SF4">
    <property type="entry name" value="AXUNDEAD, ISOFORM F"/>
    <property type="match status" value="1"/>
</dbReference>
<evidence type="ECO:0000313" key="3">
    <source>
        <dbReference type="EMBL" id="KAF7270764.1"/>
    </source>
</evidence>
<evidence type="ECO:0000313" key="4">
    <source>
        <dbReference type="Proteomes" id="UP000625711"/>
    </source>
</evidence>
<organism evidence="3 4">
    <name type="scientific">Rhynchophorus ferrugineus</name>
    <name type="common">Red palm weevil</name>
    <name type="synonym">Curculio ferrugineus</name>
    <dbReference type="NCBI Taxonomy" id="354439"/>
    <lineage>
        <taxon>Eukaryota</taxon>
        <taxon>Metazoa</taxon>
        <taxon>Ecdysozoa</taxon>
        <taxon>Arthropoda</taxon>
        <taxon>Hexapoda</taxon>
        <taxon>Insecta</taxon>
        <taxon>Pterygota</taxon>
        <taxon>Neoptera</taxon>
        <taxon>Endopterygota</taxon>
        <taxon>Coleoptera</taxon>
        <taxon>Polyphaga</taxon>
        <taxon>Cucujiformia</taxon>
        <taxon>Curculionidae</taxon>
        <taxon>Dryophthorinae</taxon>
        <taxon>Rhynchophorus</taxon>
    </lineage>
</organism>
<evidence type="ECO:0000256" key="1">
    <source>
        <dbReference type="SAM" id="MobiDB-lite"/>
    </source>
</evidence>
<sequence>MVQVTNQDYDEEATMLNSPSPSQPADTKSIMEDAYRGISRGMMADPLKSSNPQVNLELMDTALRNRNAPLAKSHIDQLYNQIDKDNALNVMNKINKRVFRTDNEPSDFEPSAPPLVESYEECNDNWMVVPLYQLRDKCLLVVESNGDYVLKKKEVEDLHYNDLHQIAFNDKLVVSSELVVYSAIMRWCRKQCEVKGSDCDNTNVKSILKDLVYATRYGLMSEKDFLARTIDDHKGPDRMGILSEKETDEILDYIRQRKKKKKDLKELPYKMSRERCGLTKPKECNSKVEGFILNVLACWATVFD</sequence>
<dbReference type="EMBL" id="JAACXV010014060">
    <property type="protein sequence ID" value="KAF7270764.1"/>
    <property type="molecule type" value="Genomic_DNA"/>
</dbReference>
<dbReference type="AlphaFoldDB" id="A0A834MAH7"/>
<keyword evidence="4" id="KW-1185">Reference proteome</keyword>
<proteinExistence type="predicted"/>
<dbReference type="GO" id="GO:0022008">
    <property type="term" value="P:neurogenesis"/>
    <property type="evidence" value="ECO:0007669"/>
    <property type="project" value="TreeGrafter"/>
</dbReference>
<dbReference type="OrthoDB" id="6335872at2759"/>
<name>A0A834MAH7_RHYFE</name>
<protein>
    <recommendedName>
        <fullName evidence="2">BACK domain-containing protein</fullName>
    </recommendedName>
</protein>